<keyword evidence="2" id="KW-1185">Reference proteome</keyword>
<dbReference type="EMBL" id="LFYR01000676">
    <property type="protein sequence ID" value="KMZ71372.1"/>
    <property type="molecule type" value="Genomic_DNA"/>
</dbReference>
<dbReference type="Proteomes" id="UP000036987">
    <property type="component" value="Unassembled WGS sequence"/>
</dbReference>
<reference evidence="2" key="1">
    <citation type="journal article" date="2016" name="Nature">
        <title>The genome of the seagrass Zostera marina reveals angiosperm adaptation to the sea.</title>
        <authorList>
            <person name="Olsen J.L."/>
            <person name="Rouze P."/>
            <person name="Verhelst B."/>
            <person name="Lin Y.-C."/>
            <person name="Bayer T."/>
            <person name="Collen J."/>
            <person name="Dattolo E."/>
            <person name="De Paoli E."/>
            <person name="Dittami S."/>
            <person name="Maumus F."/>
            <person name="Michel G."/>
            <person name="Kersting A."/>
            <person name="Lauritano C."/>
            <person name="Lohaus R."/>
            <person name="Toepel M."/>
            <person name="Tonon T."/>
            <person name="Vanneste K."/>
            <person name="Amirebrahimi M."/>
            <person name="Brakel J."/>
            <person name="Bostroem C."/>
            <person name="Chovatia M."/>
            <person name="Grimwood J."/>
            <person name="Jenkins J.W."/>
            <person name="Jueterbock A."/>
            <person name="Mraz A."/>
            <person name="Stam W.T."/>
            <person name="Tice H."/>
            <person name="Bornberg-Bauer E."/>
            <person name="Green P.J."/>
            <person name="Pearson G.A."/>
            <person name="Procaccini G."/>
            <person name="Duarte C.M."/>
            <person name="Schmutz J."/>
            <person name="Reusch T.B.H."/>
            <person name="Van de Peer Y."/>
        </authorList>
    </citation>
    <scope>NUCLEOTIDE SEQUENCE [LARGE SCALE GENOMIC DNA]</scope>
    <source>
        <strain evidence="2">cv. Finnish</strain>
    </source>
</reference>
<name>A0A0K9PSZ9_ZOSMR</name>
<organism evidence="1 2">
    <name type="scientific">Zostera marina</name>
    <name type="common">Eelgrass</name>
    <dbReference type="NCBI Taxonomy" id="29655"/>
    <lineage>
        <taxon>Eukaryota</taxon>
        <taxon>Viridiplantae</taxon>
        <taxon>Streptophyta</taxon>
        <taxon>Embryophyta</taxon>
        <taxon>Tracheophyta</taxon>
        <taxon>Spermatophyta</taxon>
        <taxon>Magnoliopsida</taxon>
        <taxon>Liliopsida</taxon>
        <taxon>Zosteraceae</taxon>
        <taxon>Zostera</taxon>
    </lineage>
</organism>
<sequence>MYVDQVPNLWNEVEGHSVDRLPEKDVDQSEFEGAAMSQVPKLGTEVEVHSADPFEDKVVCSEDLHSGNVGEPEKLEAEIPSRVQRIKKRRELQRINRLEREKIAELEVAVMQEEAADLKKYMNERKKRYLRTGFAKEL</sequence>
<accession>A0A0K9PSZ9</accession>
<gene>
    <name evidence="1" type="ORF">ZOSMA_181G00070</name>
</gene>
<protein>
    <submittedName>
        <fullName evidence="1">Uncharacterized protein</fullName>
    </submittedName>
</protein>
<evidence type="ECO:0000313" key="1">
    <source>
        <dbReference type="EMBL" id="KMZ71372.1"/>
    </source>
</evidence>
<comment type="caution">
    <text evidence="1">The sequence shown here is derived from an EMBL/GenBank/DDBJ whole genome shotgun (WGS) entry which is preliminary data.</text>
</comment>
<dbReference type="AlphaFoldDB" id="A0A0K9PSZ9"/>
<evidence type="ECO:0000313" key="2">
    <source>
        <dbReference type="Proteomes" id="UP000036987"/>
    </source>
</evidence>
<proteinExistence type="predicted"/>